<evidence type="ECO:0000313" key="3">
    <source>
        <dbReference type="EMBL" id="PXA04279.1"/>
    </source>
</evidence>
<evidence type="ECO:0000256" key="1">
    <source>
        <dbReference type="ARBA" id="ARBA00022723"/>
    </source>
</evidence>
<dbReference type="Gene3D" id="3.40.630.10">
    <property type="entry name" value="Zn peptidases"/>
    <property type="match status" value="1"/>
</dbReference>
<comment type="caution">
    <text evidence="3">The sequence shown here is derived from an EMBL/GenBank/DDBJ whole genome shotgun (WGS) entry which is preliminary data.</text>
</comment>
<dbReference type="GO" id="GO:0016787">
    <property type="term" value="F:hydrolase activity"/>
    <property type="evidence" value="ECO:0007669"/>
    <property type="project" value="UniProtKB-KW"/>
</dbReference>
<proteinExistence type="predicted"/>
<dbReference type="InterPro" id="IPR036264">
    <property type="entry name" value="Bact_exopeptidase_dim_dom"/>
</dbReference>
<evidence type="ECO:0000256" key="2">
    <source>
        <dbReference type="ARBA" id="ARBA00022801"/>
    </source>
</evidence>
<dbReference type="GO" id="GO:0046872">
    <property type="term" value="F:metal ion binding"/>
    <property type="evidence" value="ECO:0007669"/>
    <property type="project" value="UniProtKB-KW"/>
</dbReference>
<dbReference type="Pfam" id="PF01546">
    <property type="entry name" value="Peptidase_M20"/>
    <property type="match status" value="1"/>
</dbReference>
<gene>
    <name evidence="3" type="ORF">DDZ13_07015</name>
</gene>
<keyword evidence="2" id="KW-0378">Hydrolase</keyword>
<dbReference type="AlphaFoldDB" id="A0A317ZKD8"/>
<protein>
    <submittedName>
        <fullName evidence="3">Peptidase</fullName>
    </submittedName>
</protein>
<dbReference type="RefSeq" id="WP_110130732.1">
    <property type="nucleotide sequence ID" value="NZ_QHJQ01000004.1"/>
</dbReference>
<evidence type="ECO:0000313" key="4">
    <source>
        <dbReference type="Proteomes" id="UP000247099"/>
    </source>
</evidence>
<sequence>MATDLQSILDSIHPHRKELHSIRELLLANAMMIGEIPAPTGEEADRITFLANRYTEDGLQNISIDEAGNGMAVLPGKRGENNILVCAHADTVFSPNVDHAMSVTADKIFGPGIGDNSLGLAAIVTLPEILKRLKISFDDNLILLGCSRSLGRGDLGGIRFFLENNKLPIRAGISVEGIQLGRLSYSAIGMLRGEISVHMPSAYDWAKFGATGSVATLTKVVQRIMEIPIPMQPPTQIIFGSINGGTSFGTRPSSAKLRFEIRSEKAGMVAELKEKIIDIVEETANTSNAEIKFSSVAERQTGGLDYGHPMVKAMRKILETLEVKPRIEPSVGELSQLIDRGVPSVTLGLTRGENKNELDESIDIPPIFGGIAQMIALLESIDGGLCDEQ</sequence>
<dbReference type="InterPro" id="IPR002933">
    <property type="entry name" value="Peptidase_M20"/>
</dbReference>
<dbReference type="PANTHER" id="PTHR43808:SF17">
    <property type="entry name" value="PEPTIDASE M20"/>
    <property type="match status" value="1"/>
</dbReference>
<dbReference type="EMBL" id="QHJQ01000004">
    <property type="protein sequence ID" value="PXA04279.1"/>
    <property type="molecule type" value="Genomic_DNA"/>
</dbReference>
<dbReference type="InParanoid" id="A0A317ZKD8"/>
<dbReference type="Gene3D" id="3.30.70.360">
    <property type="match status" value="1"/>
</dbReference>
<dbReference type="InterPro" id="IPR050072">
    <property type="entry name" value="Peptidase_M20A"/>
</dbReference>
<dbReference type="OrthoDB" id="9783294at2"/>
<accession>A0A317ZKD8</accession>
<name>A0A317ZKD8_9BACT</name>
<keyword evidence="1" id="KW-0479">Metal-binding</keyword>
<dbReference type="SUPFAM" id="SSF55031">
    <property type="entry name" value="Bacterial exopeptidase dimerisation domain"/>
    <property type="match status" value="1"/>
</dbReference>
<dbReference type="SUPFAM" id="SSF53187">
    <property type="entry name" value="Zn-dependent exopeptidases"/>
    <property type="match status" value="1"/>
</dbReference>
<dbReference type="Proteomes" id="UP000247099">
    <property type="component" value="Unassembled WGS sequence"/>
</dbReference>
<keyword evidence="4" id="KW-1185">Reference proteome</keyword>
<dbReference type="PANTHER" id="PTHR43808">
    <property type="entry name" value="ACETYLORNITHINE DEACETYLASE"/>
    <property type="match status" value="1"/>
</dbReference>
<reference evidence="3 4" key="1">
    <citation type="submission" date="2018-05" db="EMBL/GenBank/DDBJ databases">
        <title>Coraliomargarita sinensis sp. nov., isolated from a marine solar saltern.</title>
        <authorList>
            <person name="Zhou L.Y."/>
        </authorList>
    </citation>
    <scope>NUCLEOTIDE SEQUENCE [LARGE SCALE GENOMIC DNA]</scope>
    <source>
        <strain evidence="3 4">WN38</strain>
    </source>
</reference>
<organism evidence="3 4">
    <name type="scientific">Coraliomargarita sinensis</name>
    <dbReference type="NCBI Taxonomy" id="2174842"/>
    <lineage>
        <taxon>Bacteria</taxon>
        <taxon>Pseudomonadati</taxon>
        <taxon>Verrucomicrobiota</taxon>
        <taxon>Opitutia</taxon>
        <taxon>Puniceicoccales</taxon>
        <taxon>Coraliomargaritaceae</taxon>
        <taxon>Coraliomargarita</taxon>
    </lineage>
</organism>